<dbReference type="STRING" id="1333845.SAMN04487895_101660"/>
<dbReference type="AlphaFoldDB" id="A0A1H8GVH8"/>
<reference evidence="1 4" key="2">
    <citation type="submission" date="2021-06" db="EMBL/GenBank/DDBJ databases">
        <title>Whole genome sequence of Paenibacillus sophorae DSM23020 for comparative genomics.</title>
        <authorList>
            <person name="Kim M.-J."/>
            <person name="Lee G."/>
            <person name="Shin J.-H."/>
        </authorList>
    </citation>
    <scope>NUCLEOTIDE SEQUENCE [LARGE SCALE GENOMIC DNA]</scope>
    <source>
        <strain evidence="1 4">DSM 23020</strain>
    </source>
</reference>
<dbReference type="EMBL" id="FODH01000001">
    <property type="protein sequence ID" value="SEN48013.1"/>
    <property type="molecule type" value="Genomic_DNA"/>
</dbReference>
<gene>
    <name evidence="1" type="ORF">KP014_20845</name>
    <name evidence="2" type="ORF">SAMN04487895_101660</name>
</gene>
<dbReference type="Gene3D" id="3.30.870.10">
    <property type="entry name" value="Endonuclease Chain A"/>
    <property type="match status" value="1"/>
</dbReference>
<evidence type="ECO:0000313" key="1">
    <source>
        <dbReference type="EMBL" id="QWU14357.1"/>
    </source>
</evidence>
<dbReference type="RefSeq" id="WP_036588334.1">
    <property type="nucleotide sequence ID" value="NZ_CP076607.1"/>
</dbReference>
<accession>A0A1H8GVH8</accession>
<dbReference type="Proteomes" id="UP000683429">
    <property type="component" value="Chromosome"/>
</dbReference>
<evidence type="ECO:0000313" key="2">
    <source>
        <dbReference type="EMBL" id="SEN48013.1"/>
    </source>
</evidence>
<evidence type="ECO:0000313" key="3">
    <source>
        <dbReference type="Proteomes" id="UP000198809"/>
    </source>
</evidence>
<proteinExistence type="predicted"/>
<name>A0A1H8GVH8_9BACL</name>
<keyword evidence="4" id="KW-1185">Reference proteome</keyword>
<dbReference type="EMBL" id="CP076607">
    <property type="protein sequence ID" value="QWU14357.1"/>
    <property type="molecule type" value="Genomic_DNA"/>
</dbReference>
<reference evidence="2 3" key="1">
    <citation type="submission" date="2016-10" db="EMBL/GenBank/DDBJ databases">
        <authorList>
            <person name="de Groot N.N."/>
        </authorList>
    </citation>
    <scope>NUCLEOTIDE SEQUENCE [LARGE SCALE GENOMIC DNA]</scope>
    <source>
        <strain evidence="2 3">CGMCC 1.10238</strain>
    </source>
</reference>
<protein>
    <submittedName>
        <fullName evidence="2">Uncharacterized protein</fullName>
    </submittedName>
</protein>
<evidence type="ECO:0000313" key="4">
    <source>
        <dbReference type="Proteomes" id="UP000683429"/>
    </source>
</evidence>
<sequence>MKNNSNGFTFVVVNNTTKEFNVHSNVFDDTALTNAVAEAQERGLDVRCFTDNGTTQHVIEQYRVYGYIYTMKNLI</sequence>
<dbReference type="Proteomes" id="UP000198809">
    <property type="component" value="Unassembled WGS sequence"/>
</dbReference>
<organism evidence="2 3">
    <name type="scientific">Paenibacillus sophorae</name>
    <dbReference type="NCBI Taxonomy" id="1333845"/>
    <lineage>
        <taxon>Bacteria</taxon>
        <taxon>Bacillati</taxon>
        <taxon>Bacillota</taxon>
        <taxon>Bacilli</taxon>
        <taxon>Bacillales</taxon>
        <taxon>Paenibacillaceae</taxon>
        <taxon>Paenibacillus</taxon>
    </lineage>
</organism>